<evidence type="ECO:0000313" key="6">
    <source>
        <dbReference type="Proteomes" id="UP001165079"/>
    </source>
</evidence>
<protein>
    <submittedName>
        <fullName evidence="5">Arylsulfatase</fullName>
    </submittedName>
</protein>
<evidence type="ECO:0000313" key="5">
    <source>
        <dbReference type="EMBL" id="GLZ76693.1"/>
    </source>
</evidence>
<dbReference type="GO" id="GO:0046872">
    <property type="term" value="F:metal ion binding"/>
    <property type="evidence" value="ECO:0007669"/>
    <property type="project" value="UniProtKB-KW"/>
</dbReference>
<keyword evidence="3" id="KW-0378">Hydrolase</keyword>
<dbReference type="PROSITE" id="PS00149">
    <property type="entry name" value="SULFATASE_2"/>
    <property type="match status" value="1"/>
</dbReference>
<evidence type="ECO:0000256" key="2">
    <source>
        <dbReference type="ARBA" id="ARBA00022723"/>
    </source>
</evidence>
<dbReference type="PANTHER" id="PTHR45953">
    <property type="entry name" value="IDURONATE 2-SULFATASE"/>
    <property type="match status" value="1"/>
</dbReference>
<organism evidence="5 6">
    <name type="scientific">Actinorhabdospora filicis</name>
    <dbReference type="NCBI Taxonomy" id="1785913"/>
    <lineage>
        <taxon>Bacteria</taxon>
        <taxon>Bacillati</taxon>
        <taxon>Actinomycetota</taxon>
        <taxon>Actinomycetes</taxon>
        <taxon>Micromonosporales</taxon>
        <taxon>Micromonosporaceae</taxon>
        <taxon>Actinorhabdospora</taxon>
    </lineage>
</organism>
<dbReference type="GO" id="GO:0008484">
    <property type="term" value="F:sulfuric ester hydrolase activity"/>
    <property type="evidence" value="ECO:0007669"/>
    <property type="project" value="TreeGrafter"/>
</dbReference>
<dbReference type="Pfam" id="PF00884">
    <property type="entry name" value="Sulfatase"/>
    <property type="match status" value="1"/>
</dbReference>
<dbReference type="InterPro" id="IPR017850">
    <property type="entry name" value="Alkaline_phosphatase_core_sf"/>
</dbReference>
<dbReference type="GO" id="GO:0005737">
    <property type="term" value="C:cytoplasm"/>
    <property type="evidence" value="ECO:0007669"/>
    <property type="project" value="TreeGrafter"/>
</dbReference>
<keyword evidence="2" id="KW-0479">Metal-binding</keyword>
<dbReference type="EMBL" id="BSTX01000001">
    <property type="protein sequence ID" value="GLZ76693.1"/>
    <property type="molecule type" value="Genomic_DNA"/>
</dbReference>
<comment type="caution">
    <text evidence="5">The sequence shown here is derived from an EMBL/GenBank/DDBJ whole genome shotgun (WGS) entry which is preliminary data.</text>
</comment>
<sequence>MTRPNLLLITADQWRGDCLSGAGHPVVRTPYLDELAARGARFDRAYSATPSCIPARAALHTGLSQRNHGRVGYRDGVPWTYPGTLASTLGRAGYQTRAIGKMHVHPERNRIGFDEVVLHDGYLHFARDRRRDPRLHDDYRAWLARRTGNPAADEASLGLQCNSVVARPWPWAEELHPTNWVVSEAIDFLYRRDTTTPFFLNLSFHRPHPPYDPPAWAFEQYLAAPGTTPPMGDWTSAFEPWRDDTRADANIARYDELTTHRARAGYFGHMSHIDTQLNYFLQTLAEFGELDNTWICFTSDHGEMLGDHGMWRKAYPYEGSARVPLILAGPGLPGHVVSEAVVELRDIMPTLLDAAGIQDVPTMDGHSLLPLAATPSGNAAPPVRDHLHGEHVLFGQSMHWITDHRYKYVWLSAEGIEQLFDLHADPEEARDLSADHDHQPELARQRARLVNSLAGRPEAFVHDGLLVPGRPVRTELTVTGSE</sequence>
<evidence type="ECO:0000256" key="1">
    <source>
        <dbReference type="ARBA" id="ARBA00008779"/>
    </source>
</evidence>
<keyword evidence="6" id="KW-1185">Reference proteome</keyword>
<name>A0A9W6SIM1_9ACTN</name>
<dbReference type="NCBIfam" id="NF010322">
    <property type="entry name" value="PRK13759.1"/>
    <property type="match status" value="1"/>
</dbReference>
<dbReference type="Proteomes" id="UP001165079">
    <property type="component" value="Unassembled WGS sequence"/>
</dbReference>
<reference evidence="5" key="1">
    <citation type="submission" date="2023-03" db="EMBL/GenBank/DDBJ databases">
        <title>Actinorhabdospora filicis NBRC 111898.</title>
        <authorList>
            <person name="Ichikawa N."/>
            <person name="Sato H."/>
            <person name="Tonouchi N."/>
        </authorList>
    </citation>
    <scope>NUCLEOTIDE SEQUENCE</scope>
    <source>
        <strain evidence="5">NBRC 111898</strain>
    </source>
</reference>
<accession>A0A9W6SIM1</accession>
<dbReference type="SUPFAM" id="SSF53649">
    <property type="entry name" value="Alkaline phosphatase-like"/>
    <property type="match status" value="1"/>
</dbReference>
<evidence type="ECO:0000256" key="3">
    <source>
        <dbReference type="ARBA" id="ARBA00022801"/>
    </source>
</evidence>
<evidence type="ECO:0000259" key="4">
    <source>
        <dbReference type="Pfam" id="PF00884"/>
    </source>
</evidence>
<dbReference type="Gene3D" id="3.40.720.10">
    <property type="entry name" value="Alkaline Phosphatase, subunit A"/>
    <property type="match status" value="1"/>
</dbReference>
<comment type="similarity">
    <text evidence="1">Belongs to the sulfatase family.</text>
</comment>
<feature type="domain" description="Sulfatase N-terminal" evidence="4">
    <location>
        <begin position="4"/>
        <end position="357"/>
    </location>
</feature>
<gene>
    <name evidence="5" type="ORF">Afil01_15000</name>
</gene>
<dbReference type="InterPro" id="IPR024607">
    <property type="entry name" value="Sulfatase_CS"/>
</dbReference>
<dbReference type="RefSeq" id="WP_285661857.1">
    <property type="nucleotide sequence ID" value="NZ_BSTX01000001.1"/>
</dbReference>
<dbReference type="PANTHER" id="PTHR45953:SF1">
    <property type="entry name" value="IDURONATE 2-SULFATASE"/>
    <property type="match status" value="1"/>
</dbReference>
<dbReference type="AlphaFoldDB" id="A0A9W6SIM1"/>
<proteinExistence type="inferred from homology"/>
<dbReference type="InterPro" id="IPR000917">
    <property type="entry name" value="Sulfatase_N"/>
</dbReference>